<dbReference type="PANTHER" id="PTHR40659:SF1">
    <property type="entry name" value="NICKEL_COBALT EFFLUX SYSTEM RCNA"/>
    <property type="match status" value="1"/>
</dbReference>
<dbReference type="eggNOG" id="COG2215">
    <property type="taxonomic scope" value="Bacteria"/>
</dbReference>
<evidence type="ECO:0000256" key="6">
    <source>
        <dbReference type="ARBA" id="ARBA00022596"/>
    </source>
</evidence>
<evidence type="ECO:0000256" key="2">
    <source>
        <dbReference type="ARBA" id="ARBA00004651"/>
    </source>
</evidence>
<keyword evidence="15" id="KW-1185">Reference proteome</keyword>
<keyword evidence="10" id="KW-0921">Nickel transport</keyword>
<keyword evidence="3" id="KW-0171">Cobalt transport</keyword>
<dbReference type="InterPro" id="IPR011541">
    <property type="entry name" value="Ni/Co_transpt_high_affinity"/>
</dbReference>
<comment type="function">
    <text evidence="1">Efflux system for nickel and cobalt.</text>
</comment>
<evidence type="ECO:0000256" key="13">
    <source>
        <dbReference type="RuleBase" id="RU362101"/>
    </source>
</evidence>
<evidence type="ECO:0000256" key="4">
    <source>
        <dbReference type="ARBA" id="ARBA00022448"/>
    </source>
</evidence>
<keyword evidence="12" id="KW-0170">Cobalt</keyword>
<keyword evidence="11 13" id="KW-0472">Membrane</keyword>
<dbReference type="RefSeq" id="WP_037258869.1">
    <property type="nucleotide sequence ID" value="NZ_JALZ01000002.1"/>
</dbReference>
<evidence type="ECO:0000256" key="1">
    <source>
        <dbReference type="ARBA" id="ARBA00002510"/>
    </source>
</evidence>
<dbReference type="STRING" id="1449350.OCH239_08655"/>
<dbReference type="Pfam" id="PF03824">
    <property type="entry name" value="NicO"/>
    <property type="match status" value="1"/>
</dbReference>
<protein>
    <recommendedName>
        <fullName evidence="13">Nickel/cobalt efflux system</fullName>
    </recommendedName>
</protein>
<accession>X7EJV7</accession>
<dbReference type="GO" id="GO:0005886">
    <property type="term" value="C:plasma membrane"/>
    <property type="evidence" value="ECO:0007669"/>
    <property type="project" value="UniProtKB-SubCell"/>
</dbReference>
<dbReference type="GO" id="GO:0010045">
    <property type="term" value="P:response to nickel cation"/>
    <property type="evidence" value="ECO:0007669"/>
    <property type="project" value="TreeGrafter"/>
</dbReference>
<feature type="transmembrane region" description="Helical" evidence="13">
    <location>
        <begin position="55"/>
        <end position="74"/>
    </location>
</feature>
<feature type="transmembrane region" description="Helical" evidence="13">
    <location>
        <begin position="200"/>
        <end position="221"/>
    </location>
</feature>
<comment type="subcellular location">
    <subcellularLocation>
        <location evidence="2 13">Cell membrane</location>
        <topology evidence="2 13">Multi-pass membrane protein</topology>
    </subcellularLocation>
</comment>
<dbReference type="GO" id="GO:0006824">
    <property type="term" value="P:cobalt ion transport"/>
    <property type="evidence" value="ECO:0007669"/>
    <property type="project" value="UniProtKB-KW"/>
</dbReference>
<evidence type="ECO:0000256" key="10">
    <source>
        <dbReference type="ARBA" id="ARBA00023112"/>
    </source>
</evidence>
<feature type="transmembrane region" description="Helical" evidence="13">
    <location>
        <begin position="94"/>
        <end position="117"/>
    </location>
</feature>
<keyword evidence="6" id="KW-0533">Nickel</keyword>
<reference evidence="14 15" key="1">
    <citation type="submission" date="2014-01" db="EMBL/GenBank/DDBJ databases">
        <title>Roseivivax halodurans JCM 10272 Genome Sequencing.</title>
        <authorList>
            <person name="Lai Q."/>
            <person name="Li G."/>
            <person name="Shao Z."/>
        </authorList>
    </citation>
    <scope>NUCLEOTIDE SEQUENCE [LARGE SCALE GENOMIC DNA]</scope>
    <source>
        <strain evidence="14 15">JCM 10272</strain>
    </source>
</reference>
<evidence type="ECO:0000313" key="15">
    <source>
        <dbReference type="Proteomes" id="UP000022447"/>
    </source>
</evidence>
<dbReference type="AlphaFoldDB" id="X7EJV7"/>
<evidence type="ECO:0000256" key="3">
    <source>
        <dbReference type="ARBA" id="ARBA00022426"/>
    </source>
</evidence>
<keyword evidence="7 13" id="KW-0812">Transmembrane</keyword>
<dbReference type="PANTHER" id="PTHR40659">
    <property type="entry name" value="NICKEL/COBALT EFFLUX SYSTEM RCNA"/>
    <property type="match status" value="1"/>
</dbReference>
<keyword evidence="4 13" id="KW-0813">Transport</keyword>
<dbReference type="GO" id="GO:0046583">
    <property type="term" value="F:monoatomic cation efflux transmembrane transporter activity"/>
    <property type="evidence" value="ECO:0007669"/>
    <property type="project" value="TreeGrafter"/>
</dbReference>
<comment type="similarity">
    <text evidence="13">Belongs to the NiCoT transporter (TC 2.A.52) family.</text>
</comment>
<comment type="caution">
    <text evidence="14">The sequence shown here is derived from an EMBL/GenBank/DDBJ whole genome shotgun (WGS) entry which is preliminary data.</text>
</comment>
<evidence type="ECO:0000256" key="11">
    <source>
        <dbReference type="ARBA" id="ARBA00023136"/>
    </source>
</evidence>
<dbReference type="EMBL" id="JALZ01000002">
    <property type="protein sequence ID" value="ETX16217.1"/>
    <property type="molecule type" value="Genomic_DNA"/>
</dbReference>
<dbReference type="GO" id="GO:0015099">
    <property type="term" value="F:nickel cation transmembrane transporter activity"/>
    <property type="evidence" value="ECO:0007669"/>
    <property type="project" value="UniProtKB-UniRule"/>
</dbReference>
<sequence length="297" mass="30283">MRAALLTLSLGIAALAVWLWGFGGADLVAARAAAGQSEAQRAMAGALRSLRAGEPGALAALCGLAFTYGVFHAAGPGHGKILIGGYGVARRVALLKLSALALLSSLAQAAAAVALVYAGLWLLGWGRVEMTDAAERWFAPASYAAIGLIGLYLVLRAARRLLRDRPGHQHDHDHGVCASCGHAHGPAPDEAARVSSLREAAALIAAVAIRPCTGALFLLILTWRMDIVTAGILATFAMGLGTAAITIAVAIAAVTFREGALTRLSGGAQTARLLAGIEALAGGVIALLALQLLLRAI</sequence>
<evidence type="ECO:0000256" key="8">
    <source>
        <dbReference type="ARBA" id="ARBA00022989"/>
    </source>
</evidence>
<evidence type="ECO:0000256" key="7">
    <source>
        <dbReference type="ARBA" id="ARBA00022692"/>
    </source>
</evidence>
<evidence type="ECO:0000256" key="9">
    <source>
        <dbReference type="ARBA" id="ARBA00023065"/>
    </source>
</evidence>
<feature type="transmembrane region" description="Helical" evidence="13">
    <location>
        <begin position="227"/>
        <end position="252"/>
    </location>
</feature>
<dbReference type="OrthoDB" id="9812956at2"/>
<dbReference type="InterPro" id="IPR051224">
    <property type="entry name" value="NiCoT_RcnA"/>
</dbReference>
<evidence type="ECO:0000256" key="12">
    <source>
        <dbReference type="ARBA" id="ARBA00023285"/>
    </source>
</evidence>
<evidence type="ECO:0000256" key="5">
    <source>
        <dbReference type="ARBA" id="ARBA00022475"/>
    </source>
</evidence>
<keyword evidence="8 13" id="KW-1133">Transmembrane helix</keyword>
<feature type="transmembrane region" description="Helical" evidence="13">
    <location>
        <begin position="273"/>
        <end position="294"/>
    </location>
</feature>
<gene>
    <name evidence="14" type="ORF">OCH239_08655</name>
</gene>
<dbReference type="PATRIC" id="fig|1449350.3.peg.778"/>
<dbReference type="GO" id="GO:0032025">
    <property type="term" value="P:response to cobalt ion"/>
    <property type="evidence" value="ECO:0007669"/>
    <property type="project" value="TreeGrafter"/>
</dbReference>
<name>X7EJV7_9RHOB</name>
<feature type="transmembrane region" description="Helical" evidence="13">
    <location>
        <begin position="137"/>
        <end position="155"/>
    </location>
</feature>
<evidence type="ECO:0000313" key="14">
    <source>
        <dbReference type="EMBL" id="ETX16217.1"/>
    </source>
</evidence>
<keyword evidence="9" id="KW-0406">Ion transport</keyword>
<dbReference type="Proteomes" id="UP000022447">
    <property type="component" value="Unassembled WGS sequence"/>
</dbReference>
<organism evidence="14 15">
    <name type="scientific">Roseivivax halodurans JCM 10272</name>
    <dbReference type="NCBI Taxonomy" id="1449350"/>
    <lineage>
        <taxon>Bacteria</taxon>
        <taxon>Pseudomonadati</taxon>
        <taxon>Pseudomonadota</taxon>
        <taxon>Alphaproteobacteria</taxon>
        <taxon>Rhodobacterales</taxon>
        <taxon>Roseobacteraceae</taxon>
        <taxon>Roseivivax</taxon>
    </lineage>
</organism>
<proteinExistence type="inferred from homology"/>
<keyword evidence="5" id="KW-1003">Cell membrane</keyword>